<dbReference type="EMBL" id="QRBB01000002">
    <property type="protein sequence ID" value="RDS75992.1"/>
    <property type="molecule type" value="Genomic_DNA"/>
</dbReference>
<dbReference type="AlphaFoldDB" id="A0A395LGS3"/>
<protein>
    <submittedName>
        <fullName evidence="1">AlpA family phage regulatory protein</fullName>
    </submittedName>
</protein>
<name>A0A395LGS3_9SPHN</name>
<comment type="caution">
    <text evidence="1">The sequence shown here is derived from an EMBL/GenBank/DDBJ whole genome shotgun (WGS) entry which is preliminary data.</text>
</comment>
<organism evidence="1 2">
    <name type="scientific">Alteriqipengyuania lutimaris</name>
    <dbReference type="NCBI Taxonomy" id="1538146"/>
    <lineage>
        <taxon>Bacteria</taxon>
        <taxon>Pseudomonadati</taxon>
        <taxon>Pseudomonadota</taxon>
        <taxon>Alphaproteobacteria</taxon>
        <taxon>Sphingomonadales</taxon>
        <taxon>Erythrobacteraceae</taxon>
        <taxon>Alteriqipengyuania</taxon>
    </lineage>
</organism>
<proteinExistence type="predicted"/>
<accession>A0A395LGS3</accession>
<keyword evidence="2" id="KW-1185">Reference proteome</keyword>
<dbReference type="Gene3D" id="1.10.238.160">
    <property type="match status" value="1"/>
</dbReference>
<evidence type="ECO:0000313" key="1">
    <source>
        <dbReference type="EMBL" id="RDS75992.1"/>
    </source>
</evidence>
<sequence length="65" mass="7711">MQERAEDRWFSMADLADELTLHRASIYRIIERGELPEGTKIFGNRKVWFERDVRALKRELCSQAA</sequence>
<gene>
    <name evidence="1" type="ORF">DL238_15085</name>
</gene>
<evidence type="ECO:0000313" key="2">
    <source>
        <dbReference type="Proteomes" id="UP000254101"/>
    </source>
</evidence>
<reference evidence="1 2" key="1">
    <citation type="submission" date="2018-07" db="EMBL/GenBank/DDBJ databases">
        <title>Erythrobacter nanhaiensis sp. nov., a novel member of the genus Erythrobacter isolated from the South China Sea.</title>
        <authorList>
            <person name="Chen X."/>
            <person name="Liu J."/>
        </authorList>
    </citation>
    <scope>NUCLEOTIDE SEQUENCE [LARGE SCALE GENOMIC DNA]</scope>
    <source>
        <strain evidence="1 2">S-5</strain>
    </source>
</reference>
<dbReference type="Proteomes" id="UP000254101">
    <property type="component" value="Unassembled WGS sequence"/>
</dbReference>